<feature type="region of interest" description="Disordered" evidence="1">
    <location>
        <begin position="1"/>
        <end position="46"/>
    </location>
</feature>
<reference evidence="2" key="1">
    <citation type="submission" date="2020-05" db="EMBL/GenBank/DDBJ databases">
        <title>Mycena genomes resolve the evolution of fungal bioluminescence.</title>
        <authorList>
            <person name="Tsai I.J."/>
        </authorList>
    </citation>
    <scope>NUCLEOTIDE SEQUENCE</scope>
    <source>
        <strain evidence="2">CCC161011</strain>
    </source>
</reference>
<evidence type="ECO:0000256" key="1">
    <source>
        <dbReference type="SAM" id="MobiDB-lite"/>
    </source>
</evidence>
<feature type="compositionally biased region" description="Low complexity" evidence="1">
    <location>
        <begin position="171"/>
        <end position="185"/>
    </location>
</feature>
<name>A0A8H6XSV3_9AGAR</name>
<comment type="caution">
    <text evidence="2">The sequence shown here is derived from an EMBL/GenBank/DDBJ whole genome shotgun (WGS) entry which is preliminary data.</text>
</comment>
<dbReference type="Proteomes" id="UP000620124">
    <property type="component" value="Unassembled WGS sequence"/>
</dbReference>
<organism evidence="2 3">
    <name type="scientific">Mycena venus</name>
    <dbReference type="NCBI Taxonomy" id="2733690"/>
    <lineage>
        <taxon>Eukaryota</taxon>
        <taxon>Fungi</taxon>
        <taxon>Dikarya</taxon>
        <taxon>Basidiomycota</taxon>
        <taxon>Agaricomycotina</taxon>
        <taxon>Agaricomycetes</taxon>
        <taxon>Agaricomycetidae</taxon>
        <taxon>Agaricales</taxon>
        <taxon>Marasmiineae</taxon>
        <taxon>Mycenaceae</taxon>
        <taxon>Mycena</taxon>
    </lineage>
</organism>
<feature type="compositionally biased region" description="Basic residues" evidence="1">
    <location>
        <begin position="7"/>
        <end position="21"/>
    </location>
</feature>
<evidence type="ECO:0000313" key="2">
    <source>
        <dbReference type="EMBL" id="KAF7347463.1"/>
    </source>
</evidence>
<gene>
    <name evidence="2" type="ORF">MVEN_01502300</name>
</gene>
<accession>A0A8H6XSV3</accession>
<proteinExistence type="predicted"/>
<protein>
    <recommendedName>
        <fullName evidence="4">Splicing arginine serine-rich 12</fullName>
    </recommendedName>
</protein>
<feature type="compositionally biased region" description="Basic and acidic residues" evidence="1">
    <location>
        <begin position="203"/>
        <end position="262"/>
    </location>
</feature>
<dbReference type="PANTHER" id="PTHR34117:SF1">
    <property type="entry name" value="STYLE CELL-CYCLE INHIBITOR 1"/>
    <property type="match status" value="1"/>
</dbReference>
<evidence type="ECO:0000313" key="3">
    <source>
        <dbReference type="Proteomes" id="UP000620124"/>
    </source>
</evidence>
<feature type="compositionally biased region" description="Basic and acidic residues" evidence="1">
    <location>
        <begin position="22"/>
        <end position="32"/>
    </location>
</feature>
<dbReference type="InterPro" id="IPR044688">
    <property type="entry name" value="SCI-1-like"/>
</dbReference>
<keyword evidence="3" id="KW-1185">Reference proteome</keyword>
<sequence>MPSDRRGRSRSRSRSRNRSRNRSRDHSQEGSDTHASLPHDASPISESDYFRKGDEFRIWLKDEKKKVCLLQVHCAQRLSVGAVWDYPDYFWQYFDELSGDKARSYFRKFVKAWNKGKLPKSLYAGVDPSSISAESQTGYKWSFASNKSRVDNDALRAARESVGAATWGRQSTSTGASSSSAPGPSRIQGPTLPSSSDLVYARELARETEQEDRSLKRKRDKAEAKERIEDMVGPREVGREGALEKKRARREADRSFRERGDDGMEADESVLLGGGDSFKAQIAKRDAARSRRDQKYEDKTAAVRERANEYKEKESKTMAMFAALAKERFG</sequence>
<dbReference type="PANTHER" id="PTHR34117">
    <property type="entry name" value="STYLE CELL-CYCLE INHIBITOR 1"/>
    <property type="match status" value="1"/>
</dbReference>
<dbReference type="AlphaFoldDB" id="A0A8H6XSV3"/>
<dbReference type="OrthoDB" id="2139939at2759"/>
<feature type="region of interest" description="Disordered" evidence="1">
    <location>
        <begin position="161"/>
        <end position="270"/>
    </location>
</feature>
<dbReference type="EMBL" id="JACAZI010000012">
    <property type="protein sequence ID" value="KAF7347463.1"/>
    <property type="molecule type" value="Genomic_DNA"/>
</dbReference>
<evidence type="ECO:0008006" key="4">
    <source>
        <dbReference type="Google" id="ProtNLM"/>
    </source>
</evidence>